<protein>
    <submittedName>
        <fullName evidence="1">Uncharacterized protein</fullName>
    </submittedName>
</protein>
<dbReference type="Proteomes" id="UP001153636">
    <property type="component" value="Chromosome 9"/>
</dbReference>
<dbReference type="EMBL" id="OV651821">
    <property type="protein sequence ID" value="CAH1115805.1"/>
    <property type="molecule type" value="Genomic_DNA"/>
</dbReference>
<organism evidence="1 2">
    <name type="scientific">Psylliodes chrysocephalus</name>
    <dbReference type="NCBI Taxonomy" id="3402493"/>
    <lineage>
        <taxon>Eukaryota</taxon>
        <taxon>Metazoa</taxon>
        <taxon>Ecdysozoa</taxon>
        <taxon>Arthropoda</taxon>
        <taxon>Hexapoda</taxon>
        <taxon>Insecta</taxon>
        <taxon>Pterygota</taxon>
        <taxon>Neoptera</taxon>
        <taxon>Endopterygota</taxon>
        <taxon>Coleoptera</taxon>
        <taxon>Polyphaga</taxon>
        <taxon>Cucujiformia</taxon>
        <taxon>Chrysomeloidea</taxon>
        <taxon>Chrysomelidae</taxon>
        <taxon>Galerucinae</taxon>
        <taxon>Alticini</taxon>
        <taxon>Psylliodes</taxon>
    </lineage>
</organism>
<dbReference type="AlphaFoldDB" id="A0A9P0GH61"/>
<name>A0A9P0GH61_9CUCU</name>
<gene>
    <name evidence="1" type="ORF">PSYICH_LOCUS15057</name>
</gene>
<reference evidence="1" key="1">
    <citation type="submission" date="2022-01" db="EMBL/GenBank/DDBJ databases">
        <authorList>
            <person name="King R."/>
        </authorList>
    </citation>
    <scope>NUCLEOTIDE SEQUENCE</scope>
</reference>
<evidence type="ECO:0000313" key="2">
    <source>
        <dbReference type="Proteomes" id="UP001153636"/>
    </source>
</evidence>
<sequence>MPIAEIHEVLLKYDKDEDKIDTKLKKTHQDILCDGLKFKNSEVCIKNTFTYEEAVKRNRMLINELEIVKGNIRSKSIYSPSEMQWKKICENYKANPSLVVSSWKCINPVYV</sequence>
<evidence type="ECO:0000313" key="1">
    <source>
        <dbReference type="EMBL" id="CAH1115805.1"/>
    </source>
</evidence>
<dbReference type="OrthoDB" id="7731029at2759"/>
<accession>A0A9P0GH61</accession>
<keyword evidence="2" id="KW-1185">Reference proteome</keyword>
<proteinExistence type="predicted"/>